<dbReference type="OrthoDB" id="1713026at2759"/>
<dbReference type="Proteomes" id="UP001141806">
    <property type="component" value="Unassembled WGS sequence"/>
</dbReference>
<reference evidence="1" key="1">
    <citation type="journal article" date="2023" name="Plant J.">
        <title>The genome of the king protea, Protea cynaroides.</title>
        <authorList>
            <person name="Chang J."/>
            <person name="Duong T.A."/>
            <person name="Schoeman C."/>
            <person name="Ma X."/>
            <person name="Roodt D."/>
            <person name="Barker N."/>
            <person name="Li Z."/>
            <person name="Van de Peer Y."/>
            <person name="Mizrachi E."/>
        </authorList>
    </citation>
    <scope>NUCLEOTIDE SEQUENCE</scope>
    <source>
        <tissue evidence="1">Young leaves</tissue>
    </source>
</reference>
<proteinExistence type="predicted"/>
<protein>
    <submittedName>
        <fullName evidence="1">Uncharacterized protein</fullName>
    </submittedName>
</protein>
<dbReference type="EMBL" id="JAMYWD010000005">
    <property type="protein sequence ID" value="KAJ4972367.1"/>
    <property type="molecule type" value="Genomic_DNA"/>
</dbReference>
<comment type="caution">
    <text evidence="1">The sequence shown here is derived from an EMBL/GenBank/DDBJ whole genome shotgun (WGS) entry which is preliminary data.</text>
</comment>
<keyword evidence="2" id="KW-1185">Reference proteome</keyword>
<organism evidence="1 2">
    <name type="scientific">Protea cynaroides</name>
    <dbReference type="NCBI Taxonomy" id="273540"/>
    <lineage>
        <taxon>Eukaryota</taxon>
        <taxon>Viridiplantae</taxon>
        <taxon>Streptophyta</taxon>
        <taxon>Embryophyta</taxon>
        <taxon>Tracheophyta</taxon>
        <taxon>Spermatophyta</taxon>
        <taxon>Magnoliopsida</taxon>
        <taxon>Proteales</taxon>
        <taxon>Proteaceae</taxon>
        <taxon>Protea</taxon>
    </lineage>
</organism>
<sequence length="196" mass="22019">MATASSTTYLGSSPCFLGLKLLFSNTSSSLPALSCARFRSPRITAIYTSAEKTSSAINLQTQLNKLPDETLESFSLLNQTIYNFFADSPREVSSLLLYYISDALGSTSNRKIYEFFKWVLARRFSWILMVYVAVPQIRLLILGQGQGLMRIVRGMQRSIREKQKALGWKKAFSQGIGVTVPKARTRDKLRISTLNL</sequence>
<evidence type="ECO:0000313" key="2">
    <source>
        <dbReference type="Proteomes" id="UP001141806"/>
    </source>
</evidence>
<name>A0A9Q0KKN5_9MAGN</name>
<evidence type="ECO:0000313" key="1">
    <source>
        <dbReference type="EMBL" id="KAJ4972367.1"/>
    </source>
</evidence>
<gene>
    <name evidence="1" type="ORF">NE237_005466</name>
</gene>
<dbReference type="AlphaFoldDB" id="A0A9Q0KKN5"/>
<accession>A0A9Q0KKN5</accession>